<feature type="non-terminal residue" evidence="5">
    <location>
        <position position="219"/>
    </location>
</feature>
<dbReference type="Pfam" id="PF02547">
    <property type="entry name" value="Queuosine_synth"/>
    <property type="match status" value="1"/>
</dbReference>
<reference evidence="5 6" key="1">
    <citation type="submission" date="2016-09" db="EMBL/GenBank/DDBJ databases">
        <title>Extensive genetic diversity and differential bi-allelic expression allows diatom success in the polar Southern Ocean.</title>
        <authorList>
            <consortium name="DOE Joint Genome Institute"/>
            <person name="Mock T."/>
            <person name="Otillar R.P."/>
            <person name="Strauss J."/>
            <person name="Dupont C."/>
            <person name="Frickenhaus S."/>
            <person name="Maumus F."/>
            <person name="Mcmullan M."/>
            <person name="Sanges R."/>
            <person name="Schmutz J."/>
            <person name="Toseland A."/>
            <person name="Valas R."/>
            <person name="Veluchamy A."/>
            <person name="Ward B.J."/>
            <person name="Allen A."/>
            <person name="Barry K."/>
            <person name="Falciatore A."/>
            <person name="Ferrante M."/>
            <person name="Fortunato A.E."/>
            <person name="Gloeckner G."/>
            <person name="Gruber A."/>
            <person name="Hipkin R."/>
            <person name="Janech M."/>
            <person name="Kroth P."/>
            <person name="Leese F."/>
            <person name="Lindquist E."/>
            <person name="Lyon B.R."/>
            <person name="Martin J."/>
            <person name="Mayer C."/>
            <person name="Parker M."/>
            <person name="Quesneville H."/>
            <person name="Raymond J."/>
            <person name="Uhlig C."/>
            <person name="Valentin K.U."/>
            <person name="Worden A.Z."/>
            <person name="Armbrust E.V."/>
            <person name="Bowler C."/>
            <person name="Green B."/>
            <person name="Moulton V."/>
            <person name="Van Oosterhout C."/>
            <person name="Grigoriev I."/>
        </authorList>
    </citation>
    <scope>NUCLEOTIDE SEQUENCE [LARGE SCALE GENOMIC DNA]</scope>
    <source>
        <strain evidence="5 6">CCMP1102</strain>
    </source>
</reference>
<dbReference type="InterPro" id="IPR042118">
    <property type="entry name" value="QueA_dom1"/>
</dbReference>
<protein>
    <submittedName>
        <fullName evidence="5">Queuosine biosynthesis protein</fullName>
    </submittedName>
</protein>
<proteinExistence type="predicted"/>
<accession>A0A1E7FXA4</accession>
<dbReference type="Gene3D" id="3.40.1780.10">
    <property type="entry name" value="QueA-like"/>
    <property type="match status" value="1"/>
</dbReference>
<name>A0A1E7FXA4_9STRA</name>
<dbReference type="GO" id="GO:0008616">
    <property type="term" value="P:tRNA queuosine(34) biosynthetic process"/>
    <property type="evidence" value="ECO:0007669"/>
    <property type="project" value="UniProtKB-KW"/>
</dbReference>
<feature type="non-terminal residue" evidence="5">
    <location>
        <position position="1"/>
    </location>
</feature>
<dbReference type="Proteomes" id="UP000095751">
    <property type="component" value="Unassembled WGS sequence"/>
</dbReference>
<dbReference type="InterPro" id="IPR003699">
    <property type="entry name" value="QueA"/>
</dbReference>
<dbReference type="AlphaFoldDB" id="A0A1E7FXA4"/>
<gene>
    <name evidence="5" type="ORF">FRACYDRAFT_159161</name>
</gene>
<evidence type="ECO:0000256" key="4">
    <source>
        <dbReference type="ARBA" id="ARBA00022785"/>
    </source>
</evidence>
<dbReference type="GO" id="GO:0051075">
    <property type="term" value="F:S-adenosylmethionine:tRNA ribosyltransferase-isomerase activity"/>
    <property type="evidence" value="ECO:0007669"/>
    <property type="project" value="TreeGrafter"/>
</dbReference>
<dbReference type="InterPro" id="IPR036100">
    <property type="entry name" value="QueA_sf"/>
</dbReference>
<evidence type="ECO:0000256" key="2">
    <source>
        <dbReference type="ARBA" id="ARBA00022679"/>
    </source>
</evidence>
<evidence type="ECO:0000313" key="5">
    <source>
        <dbReference type="EMBL" id="OEU22792.1"/>
    </source>
</evidence>
<evidence type="ECO:0000256" key="3">
    <source>
        <dbReference type="ARBA" id="ARBA00022691"/>
    </source>
</evidence>
<evidence type="ECO:0000256" key="1">
    <source>
        <dbReference type="ARBA" id="ARBA00022490"/>
    </source>
</evidence>
<dbReference type="KEGG" id="fcy:FRACYDRAFT_159161"/>
<dbReference type="PANTHER" id="PTHR30307:SF0">
    <property type="entry name" value="S-ADENOSYLMETHIONINE:TRNA RIBOSYLTRANSFERASE-ISOMERASE"/>
    <property type="match status" value="1"/>
</dbReference>
<organism evidence="5 6">
    <name type="scientific">Fragilariopsis cylindrus CCMP1102</name>
    <dbReference type="NCBI Taxonomy" id="635003"/>
    <lineage>
        <taxon>Eukaryota</taxon>
        <taxon>Sar</taxon>
        <taxon>Stramenopiles</taxon>
        <taxon>Ochrophyta</taxon>
        <taxon>Bacillariophyta</taxon>
        <taxon>Bacillariophyceae</taxon>
        <taxon>Bacillariophycidae</taxon>
        <taxon>Bacillariales</taxon>
        <taxon>Bacillariaceae</taxon>
        <taxon>Fragilariopsis</taxon>
    </lineage>
</organism>
<keyword evidence="6" id="KW-1185">Reference proteome</keyword>
<keyword evidence="4" id="KW-0671">Queuosine biosynthesis</keyword>
<keyword evidence="1" id="KW-0963">Cytoplasm</keyword>
<evidence type="ECO:0000313" key="6">
    <source>
        <dbReference type="Proteomes" id="UP000095751"/>
    </source>
</evidence>
<dbReference type="EMBL" id="KV784353">
    <property type="protein sequence ID" value="OEU22792.1"/>
    <property type="molecule type" value="Genomic_DNA"/>
</dbReference>
<sequence length="219" mass="24008">VEDTNIHSVSELLRSVGSVPIPPYLDRDAEASDEHAYNNVYASGEGSVAAPTAGLHFTDPLLAKIGQDNISYLSLHVGAGTFKPVVAEDVRDHAMHGETFVVSVGELQRIIESLESRKRIVVVGTTSSRTLESLYWCGAVINDKSHAETISGRTSLMIFSGYKFRVVEDLITNFHAPDSTLMLLVSAFLGNPEKVRSVYENAQDRGYRFLSYGDACYFS</sequence>
<keyword evidence="2" id="KW-0808">Transferase</keyword>
<dbReference type="SUPFAM" id="SSF111337">
    <property type="entry name" value="QueA-like"/>
    <property type="match status" value="1"/>
</dbReference>
<dbReference type="InParanoid" id="A0A1E7FXA4"/>
<keyword evidence="3" id="KW-0949">S-adenosyl-L-methionine</keyword>
<dbReference type="OrthoDB" id="1448at2759"/>
<dbReference type="PANTHER" id="PTHR30307">
    <property type="entry name" value="S-ADENOSYLMETHIONINE:TRNA RIBOSYLTRANSFERASE-ISOMERASE"/>
    <property type="match status" value="1"/>
</dbReference>